<organism evidence="1 2">
    <name type="scientific">Dendrobium chrysotoxum</name>
    <name type="common">Orchid</name>
    <dbReference type="NCBI Taxonomy" id="161865"/>
    <lineage>
        <taxon>Eukaryota</taxon>
        <taxon>Viridiplantae</taxon>
        <taxon>Streptophyta</taxon>
        <taxon>Embryophyta</taxon>
        <taxon>Tracheophyta</taxon>
        <taxon>Spermatophyta</taxon>
        <taxon>Magnoliopsida</taxon>
        <taxon>Liliopsida</taxon>
        <taxon>Asparagales</taxon>
        <taxon>Orchidaceae</taxon>
        <taxon>Epidendroideae</taxon>
        <taxon>Malaxideae</taxon>
        <taxon>Dendrobiinae</taxon>
        <taxon>Dendrobium</taxon>
    </lineage>
</organism>
<protein>
    <submittedName>
        <fullName evidence="1">Uncharacterized protein</fullName>
    </submittedName>
</protein>
<keyword evidence="2" id="KW-1185">Reference proteome</keyword>
<dbReference type="AlphaFoldDB" id="A0AAV7GQJ2"/>
<dbReference type="Proteomes" id="UP000775213">
    <property type="component" value="Unassembled WGS sequence"/>
</dbReference>
<dbReference type="EMBL" id="JAGFBR010000012">
    <property type="protein sequence ID" value="KAH0457714.1"/>
    <property type="molecule type" value="Genomic_DNA"/>
</dbReference>
<gene>
    <name evidence="1" type="ORF">IEQ34_013029</name>
</gene>
<evidence type="ECO:0000313" key="1">
    <source>
        <dbReference type="EMBL" id="KAH0457714.1"/>
    </source>
</evidence>
<proteinExistence type="predicted"/>
<accession>A0AAV7GQJ2</accession>
<name>A0AAV7GQJ2_DENCH</name>
<sequence>MLRSNEKALKKVVANQPFILSIVGSGNVIKYIEVGYFCWNVFHILCSFEFNQVQSTSPGPLPLSSNRSKYSHMITRNFGSIPASPPV</sequence>
<evidence type="ECO:0000313" key="2">
    <source>
        <dbReference type="Proteomes" id="UP000775213"/>
    </source>
</evidence>
<comment type="caution">
    <text evidence="1">The sequence shown here is derived from an EMBL/GenBank/DDBJ whole genome shotgun (WGS) entry which is preliminary data.</text>
</comment>
<reference evidence="1 2" key="1">
    <citation type="journal article" date="2021" name="Hortic Res">
        <title>Chromosome-scale assembly of the Dendrobium chrysotoxum genome enhances the understanding of orchid evolution.</title>
        <authorList>
            <person name="Zhang Y."/>
            <person name="Zhang G.Q."/>
            <person name="Zhang D."/>
            <person name="Liu X.D."/>
            <person name="Xu X.Y."/>
            <person name="Sun W.H."/>
            <person name="Yu X."/>
            <person name="Zhu X."/>
            <person name="Wang Z.W."/>
            <person name="Zhao X."/>
            <person name="Zhong W.Y."/>
            <person name="Chen H."/>
            <person name="Yin W.L."/>
            <person name="Huang T."/>
            <person name="Niu S.C."/>
            <person name="Liu Z.J."/>
        </authorList>
    </citation>
    <scope>NUCLEOTIDE SEQUENCE [LARGE SCALE GENOMIC DNA]</scope>
    <source>
        <strain evidence="1">Lindl</strain>
    </source>
</reference>